<feature type="transmembrane region" description="Helical" evidence="1">
    <location>
        <begin position="79"/>
        <end position="101"/>
    </location>
</feature>
<keyword evidence="1" id="KW-1133">Transmembrane helix</keyword>
<protein>
    <submittedName>
        <fullName evidence="2">Uncharacterized protein</fullName>
    </submittedName>
</protein>
<feature type="transmembrane region" description="Helical" evidence="1">
    <location>
        <begin position="31"/>
        <end position="48"/>
    </location>
</feature>
<organism evidence="2 3">
    <name type="scientific">Candidatus Erysipelatoclostridium merdavium</name>
    <dbReference type="NCBI Taxonomy" id="2838566"/>
    <lineage>
        <taxon>Bacteria</taxon>
        <taxon>Bacillati</taxon>
        <taxon>Bacillota</taxon>
        <taxon>Erysipelotrichia</taxon>
        <taxon>Erysipelotrichales</taxon>
        <taxon>Erysipelotrichales incertae sedis</taxon>
    </lineage>
</organism>
<feature type="transmembrane region" description="Helical" evidence="1">
    <location>
        <begin position="138"/>
        <end position="157"/>
    </location>
</feature>
<comment type="caution">
    <text evidence="2">The sequence shown here is derived from an EMBL/GenBank/DDBJ whole genome shotgun (WGS) entry which is preliminary data.</text>
</comment>
<keyword evidence="1" id="KW-0472">Membrane</keyword>
<reference evidence="2" key="2">
    <citation type="submission" date="2021-04" db="EMBL/GenBank/DDBJ databases">
        <authorList>
            <person name="Gilroy R."/>
        </authorList>
    </citation>
    <scope>NUCLEOTIDE SEQUENCE</scope>
    <source>
        <strain evidence="2">ChiGjej1B1-14440</strain>
    </source>
</reference>
<feature type="transmembrane region" description="Helical" evidence="1">
    <location>
        <begin position="169"/>
        <end position="187"/>
    </location>
</feature>
<reference evidence="2" key="1">
    <citation type="journal article" date="2021" name="PeerJ">
        <title>Extensive microbial diversity within the chicken gut microbiome revealed by metagenomics and culture.</title>
        <authorList>
            <person name="Gilroy R."/>
            <person name="Ravi A."/>
            <person name="Getino M."/>
            <person name="Pursley I."/>
            <person name="Horton D.L."/>
            <person name="Alikhan N.F."/>
            <person name="Baker D."/>
            <person name="Gharbi K."/>
            <person name="Hall N."/>
            <person name="Watson M."/>
            <person name="Adriaenssens E.M."/>
            <person name="Foster-Nyarko E."/>
            <person name="Jarju S."/>
            <person name="Secka A."/>
            <person name="Antonio M."/>
            <person name="Oren A."/>
            <person name="Chaudhuri R.R."/>
            <person name="La Ragione R."/>
            <person name="Hildebrand F."/>
            <person name="Pallen M.J."/>
        </authorList>
    </citation>
    <scope>NUCLEOTIDE SEQUENCE</scope>
    <source>
        <strain evidence="2">ChiGjej1B1-14440</strain>
    </source>
</reference>
<accession>A0A9D1XK63</accession>
<keyword evidence="1" id="KW-0812">Transmembrane</keyword>
<feature type="transmembrane region" description="Helical" evidence="1">
    <location>
        <begin position="107"/>
        <end position="126"/>
    </location>
</feature>
<name>A0A9D1XK63_9FIRM</name>
<proteinExistence type="predicted"/>
<feature type="transmembrane region" description="Helical" evidence="1">
    <location>
        <begin position="6"/>
        <end position="24"/>
    </location>
</feature>
<sequence length="193" mass="22209">MTILLEEMVKIIIIAAMLQIVHLLDDNKNKIMIISVISIIINYFLLSMDLTKNTVGYVAFYPVNILIIATMCKELNKGLFYGICYYFIQPIISVAILYLNVCMNMQFSSLASYIITLLSAGILAGVHYLKLVRYRENLIVLFLLNTVALLISMYYGYCLMSNYVMLSEVFYYGLIILVIWIVLNKLLCRNQHI</sequence>
<evidence type="ECO:0000313" key="3">
    <source>
        <dbReference type="Proteomes" id="UP000886724"/>
    </source>
</evidence>
<dbReference type="EMBL" id="DXET01000061">
    <property type="protein sequence ID" value="HIX80824.1"/>
    <property type="molecule type" value="Genomic_DNA"/>
</dbReference>
<dbReference type="Proteomes" id="UP000886724">
    <property type="component" value="Unassembled WGS sequence"/>
</dbReference>
<evidence type="ECO:0000256" key="1">
    <source>
        <dbReference type="SAM" id="Phobius"/>
    </source>
</evidence>
<gene>
    <name evidence="2" type="ORF">H9980_02490</name>
</gene>
<dbReference type="AlphaFoldDB" id="A0A9D1XK63"/>
<evidence type="ECO:0000313" key="2">
    <source>
        <dbReference type="EMBL" id="HIX80824.1"/>
    </source>
</evidence>
<feature type="transmembrane region" description="Helical" evidence="1">
    <location>
        <begin position="54"/>
        <end position="72"/>
    </location>
</feature>